<comment type="caution">
    <text evidence="1">The sequence shown here is derived from an EMBL/GenBank/DDBJ whole genome shotgun (WGS) entry which is preliminary data.</text>
</comment>
<accession>A0A8K0XKT1</accession>
<dbReference type="Proteomes" id="UP000813824">
    <property type="component" value="Unassembled WGS sequence"/>
</dbReference>
<dbReference type="OrthoDB" id="3250441at2759"/>
<sequence length="177" mass="19826">MPVWSADEIEAALCPLLRHGLKDNVQMFLSGEILPVCKDIDDRILTWPMSELRLALTFRHTSKPKRKSDEVSPTLGTQANRAAVVAAVLKCSSPSIAATNSTLIKSQRDENLDAAYNTRSPSLMPPPLTLFHDVSYQFLQEYSTPTDTMEFTANELDESFDFVMTSSPYNLLRRRAS</sequence>
<proteinExistence type="predicted"/>
<name>A0A8K0XKT1_9AGAR</name>
<evidence type="ECO:0000313" key="2">
    <source>
        <dbReference type="Proteomes" id="UP000813824"/>
    </source>
</evidence>
<dbReference type="EMBL" id="JAEVFJ010000046">
    <property type="protein sequence ID" value="KAH8084301.1"/>
    <property type="molecule type" value="Genomic_DNA"/>
</dbReference>
<protein>
    <submittedName>
        <fullName evidence="1">Uncharacterized protein</fullName>
    </submittedName>
</protein>
<evidence type="ECO:0000313" key="1">
    <source>
        <dbReference type="EMBL" id="KAH8084301.1"/>
    </source>
</evidence>
<organism evidence="1 2">
    <name type="scientific">Cristinia sonorae</name>
    <dbReference type="NCBI Taxonomy" id="1940300"/>
    <lineage>
        <taxon>Eukaryota</taxon>
        <taxon>Fungi</taxon>
        <taxon>Dikarya</taxon>
        <taxon>Basidiomycota</taxon>
        <taxon>Agaricomycotina</taxon>
        <taxon>Agaricomycetes</taxon>
        <taxon>Agaricomycetidae</taxon>
        <taxon>Agaricales</taxon>
        <taxon>Pleurotineae</taxon>
        <taxon>Stephanosporaceae</taxon>
        <taxon>Cristinia</taxon>
    </lineage>
</organism>
<dbReference type="AlphaFoldDB" id="A0A8K0XKT1"/>
<reference evidence="1" key="1">
    <citation type="journal article" date="2021" name="New Phytol.">
        <title>Evolutionary innovations through gain and loss of genes in the ectomycorrhizal Boletales.</title>
        <authorList>
            <person name="Wu G."/>
            <person name="Miyauchi S."/>
            <person name="Morin E."/>
            <person name="Kuo A."/>
            <person name="Drula E."/>
            <person name="Varga T."/>
            <person name="Kohler A."/>
            <person name="Feng B."/>
            <person name="Cao Y."/>
            <person name="Lipzen A."/>
            <person name="Daum C."/>
            <person name="Hundley H."/>
            <person name="Pangilinan J."/>
            <person name="Johnson J."/>
            <person name="Barry K."/>
            <person name="LaButti K."/>
            <person name="Ng V."/>
            <person name="Ahrendt S."/>
            <person name="Min B."/>
            <person name="Choi I.G."/>
            <person name="Park H."/>
            <person name="Plett J.M."/>
            <person name="Magnuson J."/>
            <person name="Spatafora J.W."/>
            <person name="Nagy L.G."/>
            <person name="Henrissat B."/>
            <person name="Grigoriev I.V."/>
            <person name="Yang Z.L."/>
            <person name="Xu J."/>
            <person name="Martin F.M."/>
        </authorList>
    </citation>
    <scope>NUCLEOTIDE SEQUENCE</scope>
    <source>
        <strain evidence="1">KKN 215</strain>
    </source>
</reference>
<keyword evidence="2" id="KW-1185">Reference proteome</keyword>
<gene>
    <name evidence="1" type="ORF">BXZ70DRAFT_1045998</name>
</gene>